<proteinExistence type="predicted"/>
<sequence length="422" mass="47344">MRKRHRQHAQHCQTASWPAVKQQNSWRAARQHLSRLFTQKFIYSDLLPTTFGYKPMFPYALLRQLRVMPHLQGTHLAALQAGFPELERFSVLADFHAWYDNHITLRLYTGHERRGDSGGGTLAPLTPVLPDGSVLAFTNDHCVSNRASRHPKPFLTCTPSVISAWHAVAEENRLPVEVVKFGTLPETVHNVSKSLRRPSSPEGHLPHTWDNADMALTRVKDWPQCRQPPLEKFFIPCADTLPSGHPVVVISTGGNVSIEWACRHLAHTGHPNELDWKTPRDRLDILKNNAFWPDCTTTAPGTVHNANDEVVEHTASVLPGCSGAAGVDMEQPRKLLFLYTQSQTRPKRPWSYGVSVQHLVAGYMYIKGVLPSMQLVGSDDPALPPDGLQGILQYANSFEKHWDDWEVRGIVDAFKGAHSCLN</sequence>
<organism evidence="1 2">
    <name type="scientific">[Myrmecia] bisecta</name>
    <dbReference type="NCBI Taxonomy" id="41462"/>
    <lineage>
        <taxon>Eukaryota</taxon>
        <taxon>Viridiplantae</taxon>
        <taxon>Chlorophyta</taxon>
        <taxon>core chlorophytes</taxon>
        <taxon>Trebouxiophyceae</taxon>
        <taxon>Trebouxiales</taxon>
        <taxon>Trebouxiaceae</taxon>
        <taxon>Myrmecia</taxon>
    </lineage>
</organism>
<reference evidence="1 2" key="1">
    <citation type="journal article" date="2024" name="Nat. Commun.">
        <title>Phylogenomics reveals the evolutionary origins of lichenization in chlorophyte algae.</title>
        <authorList>
            <person name="Puginier C."/>
            <person name="Libourel C."/>
            <person name="Otte J."/>
            <person name="Skaloud P."/>
            <person name="Haon M."/>
            <person name="Grisel S."/>
            <person name="Petersen M."/>
            <person name="Berrin J.G."/>
            <person name="Delaux P.M."/>
            <person name="Dal Grande F."/>
            <person name="Keller J."/>
        </authorList>
    </citation>
    <scope>NUCLEOTIDE SEQUENCE [LARGE SCALE GENOMIC DNA]</scope>
    <source>
        <strain evidence="1 2">SAG 2043</strain>
    </source>
</reference>
<dbReference type="EMBL" id="JALJOR010000001">
    <property type="protein sequence ID" value="KAK9829177.1"/>
    <property type="molecule type" value="Genomic_DNA"/>
</dbReference>
<dbReference type="AlphaFoldDB" id="A0AAW1R5V7"/>
<evidence type="ECO:0000313" key="1">
    <source>
        <dbReference type="EMBL" id="KAK9829177.1"/>
    </source>
</evidence>
<evidence type="ECO:0000313" key="2">
    <source>
        <dbReference type="Proteomes" id="UP001489004"/>
    </source>
</evidence>
<name>A0AAW1R5V7_9CHLO</name>
<protein>
    <submittedName>
        <fullName evidence="1">Uncharacterized protein</fullName>
    </submittedName>
</protein>
<accession>A0AAW1R5V7</accession>
<comment type="caution">
    <text evidence="1">The sequence shown here is derived from an EMBL/GenBank/DDBJ whole genome shotgun (WGS) entry which is preliminary data.</text>
</comment>
<gene>
    <name evidence="1" type="ORF">WJX72_004344</name>
</gene>
<dbReference type="Proteomes" id="UP001489004">
    <property type="component" value="Unassembled WGS sequence"/>
</dbReference>
<keyword evidence="2" id="KW-1185">Reference proteome</keyword>